<keyword evidence="4" id="KW-1185">Reference proteome</keyword>
<feature type="domain" description="Glycosyl transferase family 1" evidence="1">
    <location>
        <begin position="181"/>
        <end position="348"/>
    </location>
</feature>
<evidence type="ECO:0000259" key="2">
    <source>
        <dbReference type="Pfam" id="PF13579"/>
    </source>
</evidence>
<dbReference type="OrthoDB" id="258796at2"/>
<dbReference type="PANTHER" id="PTHR45947">
    <property type="entry name" value="SULFOQUINOVOSYL TRANSFERASE SQD2"/>
    <property type="match status" value="1"/>
</dbReference>
<dbReference type="RefSeq" id="WP_084425963.1">
    <property type="nucleotide sequence ID" value="NZ_CP042914.1"/>
</dbReference>
<dbReference type="Pfam" id="PF13579">
    <property type="entry name" value="Glyco_trans_4_4"/>
    <property type="match status" value="1"/>
</dbReference>
<gene>
    <name evidence="3" type="primary">epsD_3</name>
    <name evidence="3" type="ORF">UC8_45360</name>
</gene>
<dbReference type="SUPFAM" id="SSF53756">
    <property type="entry name" value="UDP-Glycosyltransferase/glycogen phosphorylase"/>
    <property type="match status" value="1"/>
</dbReference>
<protein>
    <submittedName>
        <fullName evidence="3">Glycosyltransferase EpsD</fullName>
        <ecNumber evidence="3">2.4.-.-</ecNumber>
    </submittedName>
</protein>
<dbReference type="EC" id="2.4.-.-" evidence="3"/>
<feature type="domain" description="Glycosyltransferase subfamily 4-like N-terminal" evidence="2">
    <location>
        <begin position="18"/>
        <end position="141"/>
    </location>
</feature>
<evidence type="ECO:0000313" key="4">
    <source>
        <dbReference type="Proteomes" id="UP000325286"/>
    </source>
</evidence>
<dbReference type="InterPro" id="IPR028098">
    <property type="entry name" value="Glyco_trans_4-like_N"/>
</dbReference>
<dbReference type="AlphaFoldDB" id="A0A5B9QTW7"/>
<keyword evidence="3" id="KW-0808">Transferase</keyword>
<dbReference type="InterPro" id="IPR001296">
    <property type="entry name" value="Glyco_trans_1"/>
</dbReference>
<proteinExistence type="predicted"/>
<dbReference type="PANTHER" id="PTHR45947:SF3">
    <property type="entry name" value="SULFOQUINOVOSYL TRANSFERASE SQD2"/>
    <property type="match status" value="1"/>
</dbReference>
<dbReference type="CDD" id="cd03801">
    <property type="entry name" value="GT4_PimA-like"/>
    <property type="match status" value="1"/>
</dbReference>
<dbReference type="EMBL" id="CP042914">
    <property type="protein sequence ID" value="QEG42497.1"/>
    <property type="molecule type" value="Genomic_DNA"/>
</dbReference>
<name>A0A5B9QTW7_9BACT</name>
<evidence type="ECO:0000313" key="3">
    <source>
        <dbReference type="EMBL" id="QEG42497.1"/>
    </source>
</evidence>
<accession>A0A5B9QTW7</accession>
<sequence>MSVRVLYLTCNPYLESTTRALSYWVAHADPEVMVRAVVPKKSELAAHMHACSVPMKGSALPWLNKTRPWTHLSEVFAVGKWAKQIGVDVIHCNEHNVYPFAASLRRALRKPVICHVRYQVSPGFASWMFRGRRAPDRLIWTSDQQKVDSMANWSEDVIWPESRTIPPGVDAERFAKADGAAFREKWNIPADAFFVVTASPLRPRKRVHEFLTSVGRLSQKNSKIWGMVAGREIAGDESYAKQIRTQCDQLNSNGRIRWIGHLDEVEHLYAAADLIVSTSEYETFGNSVVEGMAAGKPVVSYAAGSIPEVMADTGILVPLGDVDCLTREIEALTHQPDRCVEIGRIAQERAFGNYSPEASRVAFKTVYEELLPDGILNKRLNRGDS</sequence>
<dbReference type="KEGG" id="rul:UC8_45360"/>
<dbReference type="Gene3D" id="3.40.50.2000">
    <property type="entry name" value="Glycogen Phosphorylase B"/>
    <property type="match status" value="2"/>
</dbReference>
<organism evidence="3 4">
    <name type="scientific">Roseimaritima ulvae</name>
    <dbReference type="NCBI Taxonomy" id="980254"/>
    <lineage>
        <taxon>Bacteria</taxon>
        <taxon>Pseudomonadati</taxon>
        <taxon>Planctomycetota</taxon>
        <taxon>Planctomycetia</taxon>
        <taxon>Pirellulales</taxon>
        <taxon>Pirellulaceae</taxon>
        <taxon>Roseimaritima</taxon>
    </lineage>
</organism>
<keyword evidence="3" id="KW-0328">Glycosyltransferase</keyword>
<reference evidence="3 4" key="1">
    <citation type="submission" date="2019-08" db="EMBL/GenBank/DDBJ databases">
        <title>Deep-cultivation of Planctomycetes and their phenomic and genomic characterization uncovers novel biology.</title>
        <authorList>
            <person name="Wiegand S."/>
            <person name="Jogler M."/>
            <person name="Boedeker C."/>
            <person name="Pinto D."/>
            <person name="Vollmers J."/>
            <person name="Rivas-Marin E."/>
            <person name="Kohn T."/>
            <person name="Peeters S.H."/>
            <person name="Heuer A."/>
            <person name="Rast P."/>
            <person name="Oberbeckmann S."/>
            <person name="Bunk B."/>
            <person name="Jeske O."/>
            <person name="Meyerdierks A."/>
            <person name="Storesund J.E."/>
            <person name="Kallscheuer N."/>
            <person name="Luecker S."/>
            <person name="Lage O.M."/>
            <person name="Pohl T."/>
            <person name="Merkel B.J."/>
            <person name="Hornburger P."/>
            <person name="Mueller R.-W."/>
            <person name="Bruemmer F."/>
            <person name="Labrenz M."/>
            <person name="Spormann A.M."/>
            <person name="Op den Camp H."/>
            <person name="Overmann J."/>
            <person name="Amann R."/>
            <person name="Jetten M.S.M."/>
            <person name="Mascher T."/>
            <person name="Medema M.H."/>
            <person name="Devos D.P."/>
            <person name="Kaster A.-K."/>
            <person name="Ovreas L."/>
            <person name="Rohde M."/>
            <person name="Galperin M.Y."/>
            <person name="Jogler C."/>
        </authorList>
    </citation>
    <scope>NUCLEOTIDE SEQUENCE [LARGE SCALE GENOMIC DNA]</scope>
    <source>
        <strain evidence="3 4">UC8</strain>
    </source>
</reference>
<dbReference type="Proteomes" id="UP000325286">
    <property type="component" value="Chromosome"/>
</dbReference>
<dbReference type="InterPro" id="IPR050194">
    <property type="entry name" value="Glycosyltransferase_grp1"/>
</dbReference>
<dbReference type="Pfam" id="PF00534">
    <property type="entry name" value="Glycos_transf_1"/>
    <property type="match status" value="1"/>
</dbReference>
<evidence type="ECO:0000259" key="1">
    <source>
        <dbReference type="Pfam" id="PF00534"/>
    </source>
</evidence>
<dbReference type="GO" id="GO:0016757">
    <property type="term" value="F:glycosyltransferase activity"/>
    <property type="evidence" value="ECO:0007669"/>
    <property type="project" value="UniProtKB-KW"/>
</dbReference>